<dbReference type="InterPro" id="IPR005269">
    <property type="entry name" value="LOG"/>
</dbReference>
<keyword evidence="2" id="KW-0378">Hydrolase</keyword>
<dbReference type="Proteomes" id="UP000199398">
    <property type="component" value="Unassembled WGS sequence"/>
</dbReference>
<dbReference type="GO" id="GO:0009691">
    <property type="term" value="P:cytokinin biosynthetic process"/>
    <property type="evidence" value="ECO:0007669"/>
    <property type="project" value="UniProtKB-UniRule"/>
</dbReference>
<evidence type="ECO:0000313" key="5">
    <source>
        <dbReference type="Proteomes" id="UP000199398"/>
    </source>
</evidence>
<dbReference type="SUPFAM" id="SSF102405">
    <property type="entry name" value="MCP/YpsA-like"/>
    <property type="match status" value="1"/>
</dbReference>
<organism evidence="4 5">
    <name type="scientific">Saccharopolyspora antimicrobica</name>
    <dbReference type="NCBI Taxonomy" id="455193"/>
    <lineage>
        <taxon>Bacteria</taxon>
        <taxon>Bacillati</taxon>
        <taxon>Actinomycetota</taxon>
        <taxon>Actinomycetes</taxon>
        <taxon>Pseudonocardiales</taxon>
        <taxon>Pseudonocardiaceae</taxon>
        <taxon>Saccharopolyspora</taxon>
    </lineage>
</organism>
<comment type="similarity">
    <text evidence="1 2">Belongs to the LOG family.</text>
</comment>
<dbReference type="EMBL" id="RBXX01000002">
    <property type="protein sequence ID" value="RKT83327.1"/>
    <property type="molecule type" value="Genomic_DNA"/>
</dbReference>
<dbReference type="Pfam" id="PF03641">
    <property type="entry name" value="Lysine_decarbox"/>
    <property type="match status" value="1"/>
</dbReference>
<dbReference type="PANTHER" id="PTHR31223:SF70">
    <property type="entry name" value="LOG FAMILY PROTEIN YJL055W"/>
    <property type="match status" value="1"/>
</dbReference>
<dbReference type="STRING" id="455193.SAMN05421805_105188"/>
<dbReference type="AlphaFoldDB" id="A0A1I5A0G0"/>
<dbReference type="RefSeq" id="WP_093153023.1">
    <property type="nucleotide sequence ID" value="NZ_FOUP01000005.1"/>
</dbReference>
<evidence type="ECO:0000256" key="2">
    <source>
        <dbReference type="RuleBase" id="RU363015"/>
    </source>
</evidence>
<sequence length="189" mass="20033">MGGNALTSSAPVDVSVCVYCASGPVDQQHLDLAAEVGRKIAKRGWTLVSGGGRVSMMGEVARAARADGGRTVGVIPHALVDKEMADTGADELLVVENMRERKGLMDAHATAFLALPGGIGTCEELFEVWTARYIGMHDKPIVLLDPDGHYRGLLDWLQGLVDSGFAKQHSMDVLFVTADVDEALDACAP</sequence>
<evidence type="ECO:0000313" key="3">
    <source>
        <dbReference type="EMBL" id="RKT83327.1"/>
    </source>
</evidence>
<dbReference type="EC" id="3.2.2.n1" evidence="2"/>
<evidence type="ECO:0000313" key="4">
    <source>
        <dbReference type="EMBL" id="SFN55779.1"/>
    </source>
</evidence>
<keyword evidence="6" id="KW-1185">Reference proteome</keyword>
<gene>
    <name evidence="3" type="ORF">ATL45_1608</name>
    <name evidence="4" type="ORF">SAMN05421805_105188</name>
</gene>
<dbReference type="GO" id="GO:0016799">
    <property type="term" value="F:hydrolase activity, hydrolyzing N-glycosyl compounds"/>
    <property type="evidence" value="ECO:0007669"/>
    <property type="project" value="TreeGrafter"/>
</dbReference>
<dbReference type="OrthoDB" id="9801098at2"/>
<reference evidence="4 5" key="1">
    <citation type="submission" date="2016-10" db="EMBL/GenBank/DDBJ databases">
        <authorList>
            <person name="de Groot N.N."/>
        </authorList>
    </citation>
    <scope>NUCLEOTIDE SEQUENCE [LARGE SCALE GENOMIC DNA]</scope>
    <source>
        <strain evidence="4 5">CPCC 201259</strain>
    </source>
</reference>
<comment type="catalytic activity">
    <reaction evidence="2">
        <text>N(6)-(dimethylallyl)adenosine 5'-phosphate + H2O = N(6)-dimethylallyladenine + D-ribose 5-phosphate</text>
        <dbReference type="Rhea" id="RHEA:48560"/>
        <dbReference type="ChEBI" id="CHEBI:15377"/>
        <dbReference type="ChEBI" id="CHEBI:17660"/>
        <dbReference type="ChEBI" id="CHEBI:57526"/>
        <dbReference type="ChEBI" id="CHEBI:78346"/>
        <dbReference type="EC" id="3.2.2.n1"/>
    </reaction>
</comment>
<evidence type="ECO:0000313" key="6">
    <source>
        <dbReference type="Proteomes" id="UP000270697"/>
    </source>
</evidence>
<dbReference type="EMBL" id="FOUP01000005">
    <property type="protein sequence ID" value="SFN55779.1"/>
    <property type="molecule type" value="Genomic_DNA"/>
</dbReference>
<reference evidence="3 6" key="2">
    <citation type="submission" date="2018-10" db="EMBL/GenBank/DDBJ databases">
        <title>Sequencing the genomes of 1000 actinobacteria strains.</title>
        <authorList>
            <person name="Klenk H.-P."/>
        </authorList>
    </citation>
    <scope>NUCLEOTIDE SEQUENCE [LARGE SCALE GENOMIC DNA]</scope>
    <source>
        <strain evidence="3 6">DSM 45119</strain>
    </source>
</reference>
<accession>A0A1I5A0G0</accession>
<dbReference type="Proteomes" id="UP000270697">
    <property type="component" value="Unassembled WGS sequence"/>
</dbReference>
<dbReference type="GO" id="GO:0005829">
    <property type="term" value="C:cytosol"/>
    <property type="evidence" value="ECO:0007669"/>
    <property type="project" value="TreeGrafter"/>
</dbReference>
<comment type="catalytic activity">
    <reaction evidence="2">
        <text>9-ribosyl-trans-zeatin 5'-phosphate + H2O = trans-zeatin + D-ribose 5-phosphate</text>
        <dbReference type="Rhea" id="RHEA:48564"/>
        <dbReference type="ChEBI" id="CHEBI:15377"/>
        <dbReference type="ChEBI" id="CHEBI:16522"/>
        <dbReference type="ChEBI" id="CHEBI:78346"/>
        <dbReference type="ChEBI" id="CHEBI:87947"/>
        <dbReference type="EC" id="3.2.2.n1"/>
    </reaction>
</comment>
<evidence type="ECO:0000256" key="1">
    <source>
        <dbReference type="ARBA" id="ARBA00006763"/>
    </source>
</evidence>
<protein>
    <recommendedName>
        <fullName evidence="2">Cytokinin riboside 5'-monophosphate phosphoribohydrolase</fullName>
        <ecNumber evidence="2">3.2.2.n1</ecNumber>
    </recommendedName>
</protein>
<dbReference type="PANTHER" id="PTHR31223">
    <property type="entry name" value="LOG FAMILY PROTEIN YJL055W"/>
    <property type="match status" value="1"/>
</dbReference>
<dbReference type="NCBIfam" id="TIGR00730">
    <property type="entry name" value="Rossman fold protein, TIGR00730 family"/>
    <property type="match status" value="1"/>
</dbReference>
<name>A0A1I5A0G0_9PSEU</name>
<proteinExistence type="inferred from homology"/>
<dbReference type="Gene3D" id="3.40.50.450">
    <property type="match status" value="1"/>
</dbReference>
<keyword evidence="2" id="KW-0203">Cytokinin biosynthesis</keyword>
<dbReference type="InterPro" id="IPR031100">
    <property type="entry name" value="LOG_fam"/>
</dbReference>